<dbReference type="EMBL" id="CP083974">
    <property type="protein sequence ID" value="UZF45669.1"/>
    <property type="molecule type" value="Genomic_DNA"/>
</dbReference>
<evidence type="ECO:0000259" key="2">
    <source>
        <dbReference type="Pfam" id="PF13340"/>
    </source>
</evidence>
<dbReference type="InterPro" id="IPR002559">
    <property type="entry name" value="Transposase_11"/>
</dbReference>
<protein>
    <submittedName>
        <fullName evidence="4">IS5 family transposase</fullName>
    </submittedName>
</protein>
<dbReference type="RefSeq" id="WP_229580801.1">
    <property type="nucleotide sequence ID" value="NZ_CP083974.1"/>
</dbReference>
<dbReference type="GO" id="GO:0004803">
    <property type="term" value="F:transposase activity"/>
    <property type="evidence" value="ECO:0007669"/>
    <property type="project" value="InterPro"/>
</dbReference>
<dbReference type="GO" id="GO:0006313">
    <property type="term" value="P:DNA transposition"/>
    <property type="evidence" value="ECO:0007669"/>
    <property type="project" value="InterPro"/>
</dbReference>
<feature type="domain" description="Transposase IS4-like" evidence="1">
    <location>
        <begin position="101"/>
        <end position="255"/>
    </location>
</feature>
<dbReference type="GO" id="GO:0003677">
    <property type="term" value="F:DNA binding"/>
    <property type="evidence" value="ECO:0007669"/>
    <property type="project" value="InterPro"/>
</dbReference>
<dbReference type="EMBL" id="CP083975">
    <property type="protein sequence ID" value="UZF47859.1"/>
    <property type="molecule type" value="Genomic_DNA"/>
</dbReference>
<organism evidence="4 5">
    <name type="scientific">Rhodococcus rhodochrous</name>
    <dbReference type="NCBI Taxonomy" id="1829"/>
    <lineage>
        <taxon>Bacteria</taxon>
        <taxon>Bacillati</taxon>
        <taxon>Actinomycetota</taxon>
        <taxon>Actinomycetes</taxon>
        <taxon>Mycobacteriales</taxon>
        <taxon>Nocardiaceae</taxon>
        <taxon>Rhodococcus</taxon>
    </lineage>
</organism>
<dbReference type="Proteomes" id="UP001162740">
    <property type="component" value="Chromosome"/>
</dbReference>
<name>A0AA47A9Z3_RHORH</name>
<keyword evidence="4" id="KW-0614">Plasmid</keyword>
<dbReference type="InterPro" id="IPR025161">
    <property type="entry name" value="IS402-like_dom"/>
</dbReference>
<reference evidence="4 5" key="1">
    <citation type="journal article" date="2021" name="Front. Microbiol.">
        <title>Bacterial Transformation of Aromatic Monomers in Softwood Black Liquor.</title>
        <authorList>
            <person name="Navas L.E."/>
            <person name="Dexter G."/>
            <person name="Liu J."/>
            <person name="Levy-Booth D."/>
            <person name="Cho M."/>
            <person name="Jang S.K."/>
            <person name="Mansfield S.D."/>
            <person name="Renneckar S."/>
            <person name="Mohn W.W."/>
            <person name="Eltis L.D."/>
        </authorList>
    </citation>
    <scope>NUCLEOTIDE SEQUENCE [LARGE SCALE GENOMIC DNA]</scope>
    <source>
        <strain evidence="4 5">GD02</strain>
        <plasmid evidence="4 5">pGD02.2.1</plasmid>
    </source>
</reference>
<proteinExistence type="predicted"/>
<dbReference type="Proteomes" id="UP001162740">
    <property type="component" value="Plasmid pGD02.2.1"/>
</dbReference>
<gene>
    <name evidence="3" type="ORF">KUM34_002950</name>
    <name evidence="4" type="ORF">KUM34_025905</name>
</gene>
<dbReference type="NCBIfam" id="NF033580">
    <property type="entry name" value="transpos_IS5_3"/>
    <property type="match status" value="1"/>
</dbReference>
<accession>A0AA47A9Z3</accession>
<evidence type="ECO:0000313" key="3">
    <source>
        <dbReference type="EMBL" id="UZF45669.1"/>
    </source>
</evidence>
<dbReference type="PANTHER" id="PTHR30007:SF0">
    <property type="entry name" value="TRANSPOSASE"/>
    <property type="match status" value="1"/>
</dbReference>
<evidence type="ECO:0000259" key="1">
    <source>
        <dbReference type="Pfam" id="PF01609"/>
    </source>
</evidence>
<sequence length="265" mass="29555">MYPSSSVTDAQWALLEPLLPPPGNATGHGGRPEKHCRRMVLDAIFYVVRGGIAWRQLPSEFPPAMTVYAVFARWVRAGAWQRIHDALRDRLRIHDGRHPLPTAAIIDSQSVPGADTVGRSSRGYDAGKKINGRKRHIAVDTNGLLLAVVVTVAGIQDRDAGLRLLASLRARFSTISLVWADGGYAGRFVTWAKNALALVVEVVKRTDDATGFTVLPRRWVVERTFAWISKHRRCVRDYETRPDHHEAMVHIAMIVTMSRRLARSA</sequence>
<evidence type="ECO:0000313" key="5">
    <source>
        <dbReference type="Proteomes" id="UP001162740"/>
    </source>
</evidence>
<dbReference type="Pfam" id="PF01609">
    <property type="entry name" value="DDE_Tnp_1"/>
    <property type="match status" value="1"/>
</dbReference>
<dbReference type="AlphaFoldDB" id="A0AA47A9Z3"/>
<dbReference type="PANTHER" id="PTHR30007">
    <property type="entry name" value="PHP DOMAIN PROTEIN"/>
    <property type="match status" value="1"/>
</dbReference>
<geneLocation type="plasmid" evidence="4 5">
    <name>pGD02.2.1</name>
</geneLocation>
<evidence type="ECO:0000313" key="4">
    <source>
        <dbReference type="EMBL" id="UZF47859.1"/>
    </source>
</evidence>
<dbReference type="Pfam" id="PF13340">
    <property type="entry name" value="DUF4096"/>
    <property type="match status" value="1"/>
</dbReference>
<feature type="domain" description="Insertion element IS402-like" evidence="2">
    <location>
        <begin position="7"/>
        <end position="84"/>
    </location>
</feature>